<dbReference type="EMBL" id="ML736782">
    <property type="protein sequence ID" value="KAE8402944.1"/>
    <property type="molecule type" value="Genomic_DNA"/>
</dbReference>
<dbReference type="RefSeq" id="XP_031940263.1">
    <property type="nucleotide sequence ID" value="XM_032087467.1"/>
</dbReference>
<keyword evidence="3" id="KW-1185">Reference proteome</keyword>
<organism evidence="2 3">
    <name type="scientific">Aspergillus pseudonomiae</name>
    <dbReference type="NCBI Taxonomy" id="1506151"/>
    <lineage>
        <taxon>Eukaryota</taxon>
        <taxon>Fungi</taxon>
        <taxon>Dikarya</taxon>
        <taxon>Ascomycota</taxon>
        <taxon>Pezizomycotina</taxon>
        <taxon>Eurotiomycetes</taxon>
        <taxon>Eurotiomycetidae</taxon>
        <taxon>Eurotiales</taxon>
        <taxon>Aspergillaceae</taxon>
        <taxon>Aspergillus</taxon>
        <taxon>Aspergillus subgen. Circumdati</taxon>
    </lineage>
</organism>
<dbReference type="Proteomes" id="UP000325579">
    <property type="component" value="Unassembled WGS sequence"/>
</dbReference>
<sequence>MFVEGEILDFLPVPARAVQGIRPSGQTKTALIRIVKLVLTCVPLIGLIAYAIISMGLFEKGFPIALPILQNDSWTARNGEMLRVAEPIHNLFVLVKLIGSLIAFFLPLLGNSQPASYWQVRSLLTDLGIVCVIWLLERYRKTHIWAEVMLNIIPKTFAMRQYFNAIWQLFPITVPLVEAPFRLVETCASLPTQRRPQQEDEAKRYSTKRLHRISHMDLSLALVYGSTFVHTRVAIFLKYDATITMTSGLVWLGMKSSELKDLVSWWKVIGRFAQTTAILGSGEMALSWAWREEIMPKIEKTQSHSKEV</sequence>
<evidence type="ECO:0000313" key="3">
    <source>
        <dbReference type="Proteomes" id="UP000325579"/>
    </source>
</evidence>
<keyword evidence="1" id="KW-0812">Transmembrane</keyword>
<evidence type="ECO:0000313" key="2">
    <source>
        <dbReference type="EMBL" id="KAE8402944.1"/>
    </source>
</evidence>
<dbReference type="GeneID" id="43672158"/>
<feature type="transmembrane region" description="Helical" evidence="1">
    <location>
        <begin position="116"/>
        <end position="136"/>
    </location>
</feature>
<dbReference type="OrthoDB" id="10029326at2759"/>
<feature type="transmembrane region" description="Helical" evidence="1">
    <location>
        <begin position="30"/>
        <end position="53"/>
    </location>
</feature>
<feature type="transmembrane region" description="Helical" evidence="1">
    <location>
        <begin position="91"/>
        <end position="110"/>
    </location>
</feature>
<accession>A0A5N7D9N2</accession>
<keyword evidence="1" id="KW-0472">Membrane</keyword>
<protein>
    <submittedName>
        <fullName evidence="2">Uncharacterized protein</fullName>
    </submittedName>
</protein>
<keyword evidence="1" id="KW-1133">Transmembrane helix</keyword>
<proteinExistence type="predicted"/>
<dbReference type="AlphaFoldDB" id="A0A5N7D9N2"/>
<name>A0A5N7D9N2_9EURO</name>
<evidence type="ECO:0000256" key="1">
    <source>
        <dbReference type="SAM" id="Phobius"/>
    </source>
</evidence>
<gene>
    <name evidence="2" type="ORF">BDV37DRAFT_284271</name>
</gene>
<reference evidence="2 3" key="1">
    <citation type="submission" date="2019-04" db="EMBL/GenBank/DDBJ databases">
        <authorList>
            <consortium name="DOE Joint Genome Institute"/>
            <person name="Mondo S."/>
            <person name="Kjaerbolling I."/>
            <person name="Vesth T."/>
            <person name="Frisvad J.C."/>
            <person name="Nybo J.L."/>
            <person name="Theobald S."/>
            <person name="Kildgaard S."/>
            <person name="Isbrandt T."/>
            <person name="Kuo A."/>
            <person name="Sato A."/>
            <person name="Lyhne E.K."/>
            <person name="Kogle M.E."/>
            <person name="Wiebenga A."/>
            <person name="Kun R.S."/>
            <person name="Lubbers R.J."/>
            <person name="Makela M.R."/>
            <person name="Barry K."/>
            <person name="Chovatia M."/>
            <person name="Clum A."/>
            <person name="Daum C."/>
            <person name="Haridas S."/>
            <person name="He G."/>
            <person name="LaButti K."/>
            <person name="Lipzen A."/>
            <person name="Riley R."/>
            <person name="Salamov A."/>
            <person name="Simmons B.A."/>
            <person name="Magnuson J.K."/>
            <person name="Henrissat B."/>
            <person name="Mortensen U.H."/>
            <person name="Larsen T.O."/>
            <person name="Devries R.P."/>
            <person name="Grigoriev I.V."/>
            <person name="Machida M."/>
            <person name="Baker S.E."/>
            <person name="Andersen M.R."/>
            <person name="Cantor M.N."/>
            <person name="Hua S.X."/>
        </authorList>
    </citation>
    <scope>NUCLEOTIDE SEQUENCE [LARGE SCALE GENOMIC DNA]</scope>
    <source>
        <strain evidence="2 3">CBS 119388</strain>
    </source>
</reference>